<accession>X6MTI3</accession>
<feature type="region of interest" description="Disordered" evidence="1">
    <location>
        <begin position="97"/>
        <end position="150"/>
    </location>
</feature>
<keyword evidence="3" id="KW-1185">Reference proteome</keyword>
<gene>
    <name evidence="2" type="ORF">RFI_20166</name>
</gene>
<reference evidence="2 3" key="1">
    <citation type="journal article" date="2013" name="Curr. Biol.">
        <title>The Genome of the Foraminiferan Reticulomyxa filosa.</title>
        <authorList>
            <person name="Glockner G."/>
            <person name="Hulsmann N."/>
            <person name="Schleicher M."/>
            <person name="Noegel A.A."/>
            <person name="Eichinger L."/>
            <person name="Gallinger C."/>
            <person name="Pawlowski J."/>
            <person name="Sierra R."/>
            <person name="Euteneuer U."/>
            <person name="Pillet L."/>
            <person name="Moustafa A."/>
            <person name="Platzer M."/>
            <person name="Groth M."/>
            <person name="Szafranski K."/>
            <person name="Schliwa M."/>
        </authorList>
    </citation>
    <scope>NUCLEOTIDE SEQUENCE [LARGE SCALE GENOMIC DNA]</scope>
</reference>
<dbReference type="Proteomes" id="UP000023152">
    <property type="component" value="Unassembled WGS sequence"/>
</dbReference>
<evidence type="ECO:0000313" key="2">
    <source>
        <dbReference type="EMBL" id="ETO17164.1"/>
    </source>
</evidence>
<sequence>MSNDQTELVNSSQPQLHLLLNAPNPIGDGSGIAGTKLVRDKKTLHMAAVSAKIRHQKIERYFVRNLEKFPQWDEIIDRFITELINYGKQGVVSLKKEQHKAMQSGTPVSEVPEKKEDETEVKQSIEQPPITNEASTSSKSNPPHSYPRHHKSHKYWYDSYEWNEELEQQVSRISGLTTEGVIGVLKTSTQTSAETQDDGTASMLDQFYNVIFSESKYTDGKDGNDKPKYMQTEQLGSSSQTNNDTLALFCDILKDITVEIIKSRHAIDHHPMIYIPRSFAHVKFEL</sequence>
<dbReference type="EMBL" id="ASPP01017166">
    <property type="protein sequence ID" value="ETO17164.1"/>
    <property type="molecule type" value="Genomic_DNA"/>
</dbReference>
<proteinExistence type="predicted"/>
<feature type="non-terminal residue" evidence="2">
    <location>
        <position position="286"/>
    </location>
</feature>
<dbReference type="AlphaFoldDB" id="X6MTI3"/>
<name>X6MTI3_RETFI</name>
<evidence type="ECO:0000256" key="1">
    <source>
        <dbReference type="SAM" id="MobiDB-lite"/>
    </source>
</evidence>
<protein>
    <submittedName>
        <fullName evidence="2">Uncharacterized protein</fullName>
    </submittedName>
</protein>
<evidence type="ECO:0000313" key="3">
    <source>
        <dbReference type="Proteomes" id="UP000023152"/>
    </source>
</evidence>
<organism evidence="2 3">
    <name type="scientific">Reticulomyxa filosa</name>
    <dbReference type="NCBI Taxonomy" id="46433"/>
    <lineage>
        <taxon>Eukaryota</taxon>
        <taxon>Sar</taxon>
        <taxon>Rhizaria</taxon>
        <taxon>Retaria</taxon>
        <taxon>Foraminifera</taxon>
        <taxon>Monothalamids</taxon>
        <taxon>Reticulomyxidae</taxon>
        <taxon>Reticulomyxa</taxon>
    </lineage>
</organism>
<comment type="caution">
    <text evidence="2">The sequence shown here is derived from an EMBL/GenBank/DDBJ whole genome shotgun (WGS) entry which is preliminary data.</text>
</comment>
<feature type="compositionally biased region" description="Basic and acidic residues" evidence="1">
    <location>
        <begin position="111"/>
        <end position="123"/>
    </location>
</feature>
<feature type="compositionally biased region" description="Polar residues" evidence="1">
    <location>
        <begin position="124"/>
        <end position="143"/>
    </location>
</feature>